<protein>
    <submittedName>
        <fullName evidence="1">Uncharacterized protein</fullName>
    </submittedName>
</protein>
<accession>A0ABX5EMR1</accession>
<evidence type="ECO:0000313" key="1">
    <source>
        <dbReference type="EMBL" id="PRZ12383.1"/>
    </source>
</evidence>
<sequence length="33" mass="3709">MSILVSTANAGGKYGEVFFDEDYIYLDTLIYVT</sequence>
<dbReference type="Proteomes" id="UP000238836">
    <property type="component" value="Unassembled WGS sequence"/>
</dbReference>
<name>A0ABX5EMR1_9BACL</name>
<proteinExistence type="predicted"/>
<gene>
    <name evidence="1" type="ORF">CLV36_11447</name>
</gene>
<dbReference type="EMBL" id="PVTZ01000014">
    <property type="protein sequence ID" value="PRZ12383.1"/>
    <property type="molecule type" value="Genomic_DNA"/>
</dbReference>
<reference evidence="1 2" key="1">
    <citation type="submission" date="2018-03" db="EMBL/GenBank/DDBJ databases">
        <title>Genomic Encyclopedia of Archaeal and Bacterial Type Strains, Phase II (KMG-II): from individual species to whole genera.</title>
        <authorList>
            <person name="Goeker M."/>
        </authorList>
    </citation>
    <scope>NUCLEOTIDE SEQUENCE [LARGE SCALE GENOMIC DNA]</scope>
    <source>
        <strain evidence="1 2">RHA1</strain>
    </source>
</reference>
<keyword evidence="2" id="KW-1185">Reference proteome</keyword>
<evidence type="ECO:0000313" key="2">
    <source>
        <dbReference type="Proteomes" id="UP000238836"/>
    </source>
</evidence>
<comment type="caution">
    <text evidence="1">The sequence shown here is derived from an EMBL/GenBank/DDBJ whole genome shotgun (WGS) entry which is preliminary data.</text>
</comment>
<organism evidence="1 2">
    <name type="scientific">Laceyella sediminis</name>
    <dbReference type="NCBI Taxonomy" id="573074"/>
    <lineage>
        <taxon>Bacteria</taxon>
        <taxon>Bacillati</taxon>
        <taxon>Bacillota</taxon>
        <taxon>Bacilli</taxon>
        <taxon>Bacillales</taxon>
        <taxon>Thermoactinomycetaceae</taxon>
        <taxon>Laceyella</taxon>
    </lineage>
</organism>